<proteinExistence type="predicted"/>
<keyword evidence="3" id="KW-1185">Reference proteome</keyword>
<accession>A0ABT2GWY2</accession>
<keyword evidence="2" id="KW-0378">Hydrolase</keyword>
<dbReference type="InterPro" id="IPR029058">
    <property type="entry name" value="AB_hydrolase_fold"/>
</dbReference>
<comment type="caution">
    <text evidence="2">The sequence shown here is derived from an EMBL/GenBank/DDBJ whole genome shotgun (WGS) entry which is preliminary data.</text>
</comment>
<dbReference type="PANTHER" id="PTHR43798:SF33">
    <property type="entry name" value="HYDROLASE, PUTATIVE (AFU_ORTHOLOGUE AFUA_2G14860)-RELATED"/>
    <property type="match status" value="1"/>
</dbReference>
<dbReference type="InterPro" id="IPR000073">
    <property type="entry name" value="AB_hydrolase_1"/>
</dbReference>
<dbReference type="InterPro" id="IPR050266">
    <property type="entry name" value="AB_hydrolase_sf"/>
</dbReference>
<dbReference type="Pfam" id="PF00561">
    <property type="entry name" value="Abhydrolase_1"/>
    <property type="match status" value="1"/>
</dbReference>
<dbReference type="Proteomes" id="UP001165586">
    <property type="component" value="Unassembled WGS sequence"/>
</dbReference>
<organism evidence="2 3">
    <name type="scientific">Herbiconiux daphne</name>
    <dbReference type="NCBI Taxonomy" id="2970914"/>
    <lineage>
        <taxon>Bacteria</taxon>
        <taxon>Bacillati</taxon>
        <taxon>Actinomycetota</taxon>
        <taxon>Actinomycetes</taxon>
        <taxon>Micrococcales</taxon>
        <taxon>Microbacteriaceae</taxon>
        <taxon>Herbiconiux</taxon>
    </lineage>
</organism>
<protein>
    <submittedName>
        <fullName evidence="2">Alpha/beta hydrolase</fullName>
    </submittedName>
</protein>
<evidence type="ECO:0000313" key="2">
    <source>
        <dbReference type="EMBL" id="MCS5732406.1"/>
    </source>
</evidence>
<dbReference type="EMBL" id="JANLCJ010000001">
    <property type="protein sequence ID" value="MCS5732406.1"/>
    <property type="molecule type" value="Genomic_DNA"/>
</dbReference>
<dbReference type="GO" id="GO:0016787">
    <property type="term" value="F:hydrolase activity"/>
    <property type="evidence" value="ECO:0007669"/>
    <property type="project" value="UniProtKB-KW"/>
</dbReference>
<feature type="domain" description="AB hydrolase-1" evidence="1">
    <location>
        <begin position="54"/>
        <end position="176"/>
    </location>
</feature>
<dbReference type="SUPFAM" id="SSF53474">
    <property type="entry name" value="alpha/beta-Hydrolases"/>
    <property type="match status" value="1"/>
</dbReference>
<evidence type="ECO:0000313" key="3">
    <source>
        <dbReference type="Proteomes" id="UP001165586"/>
    </source>
</evidence>
<dbReference type="RefSeq" id="WP_259537022.1">
    <property type="nucleotide sequence ID" value="NZ_JANLCJ010000001.1"/>
</dbReference>
<evidence type="ECO:0000259" key="1">
    <source>
        <dbReference type="Pfam" id="PF00561"/>
    </source>
</evidence>
<gene>
    <name evidence="2" type="ORF">N1032_01435</name>
</gene>
<dbReference type="PANTHER" id="PTHR43798">
    <property type="entry name" value="MONOACYLGLYCEROL LIPASE"/>
    <property type="match status" value="1"/>
</dbReference>
<name>A0ABT2GWY2_9MICO</name>
<dbReference type="Gene3D" id="3.40.50.1820">
    <property type="entry name" value="alpha/beta hydrolase"/>
    <property type="match status" value="1"/>
</dbReference>
<sequence length="313" mass="33737">MLDPALDSKRRAVLRDENLPDIDWVTPPDGAVTSTFRAPSGDLAVVSMGDPAHPRVVLVAGATGSKEDFHFIMPELVAAGFYVQSYDLAGQFESHAAGPWNLDPPRRDYDLELFVDDMVAFLRHGAAAASGAWAASEVPPVHLLGYSFAGVVAEVVVTSHPELVASLTLLGTPPDPGLSFAGVRRIGAFAGFASPGAAANLMRWGVVVNVLRVKPGRLKFVRDRFRLTRRDSHRDIMQIMMHAPDLEAQMAALELPKAVAVGEHDLWPLERHARFAEAIGASISVYRTGHSPCEDAPYELSGDLLALFAKAAE</sequence>
<reference evidence="2" key="1">
    <citation type="submission" date="2022-08" db="EMBL/GenBank/DDBJ databases">
        <authorList>
            <person name="Deng Y."/>
            <person name="Han X.-F."/>
            <person name="Zhang Y.-Q."/>
        </authorList>
    </citation>
    <scope>NUCLEOTIDE SEQUENCE</scope>
    <source>
        <strain evidence="2">CPCC 203386</strain>
    </source>
</reference>